<dbReference type="InterPro" id="IPR050320">
    <property type="entry name" value="N5-glutamine_MTase"/>
</dbReference>
<protein>
    <submittedName>
        <fullName evidence="2">Release factor glutamine methyltransferase</fullName>
        <ecNumber evidence="2">2.1.1.297</ecNumber>
    </submittedName>
</protein>
<comment type="caution">
    <text evidence="2">The sequence shown here is derived from an EMBL/GenBank/DDBJ whole genome shotgun (WGS) entry which is preliminary data.</text>
</comment>
<sequence length="167" mass="18967">MACGSGCIGISLANRLTNSQLVSVDLSEKALEYTQRNAEKILGGKDVKVIKMDLLDEKRDESEITGADIIVSNPPYIMEMEKQQMRPNVLNFEPHLALFVSDDDPLLFYRAIAKSSKERLNKGGRLYFEINEALGKEVVELMEMLGYQKVILYKDFRGKERFVQGEK</sequence>
<organism evidence="2">
    <name type="scientific">bioreactor metagenome</name>
    <dbReference type="NCBI Taxonomy" id="1076179"/>
    <lineage>
        <taxon>unclassified sequences</taxon>
        <taxon>metagenomes</taxon>
        <taxon>ecological metagenomes</taxon>
    </lineage>
</organism>
<dbReference type="AlphaFoldDB" id="A0A645IRP4"/>
<proteinExistence type="predicted"/>
<dbReference type="InterPro" id="IPR002052">
    <property type="entry name" value="DNA_methylase_N6_adenine_CS"/>
</dbReference>
<dbReference type="GO" id="GO:0032259">
    <property type="term" value="P:methylation"/>
    <property type="evidence" value="ECO:0007669"/>
    <property type="project" value="UniProtKB-KW"/>
</dbReference>
<name>A0A645IRP4_9ZZZZ</name>
<keyword evidence="2" id="KW-0489">Methyltransferase</keyword>
<dbReference type="Gene3D" id="3.40.50.150">
    <property type="entry name" value="Vaccinia Virus protein VP39"/>
    <property type="match status" value="1"/>
</dbReference>
<dbReference type="GO" id="GO:0003676">
    <property type="term" value="F:nucleic acid binding"/>
    <property type="evidence" value="ECO:0007669"/>
    <property type="project" value="InterPro"/>
</dbReference>
<evidence type="ECO:0000259" key="1">
    <source>
        <dbReference type="Pfam" id="PF05175"/>
    </source>
</evidence>
<keyword evidence="2" id="KW-0808">Transferase</keyword>
<accession>A0A645IRP4</accession>
<dbReference type="GO" id="GO:0102559">
    <property type="term" value="F:peptide chain release factor N(5)-glutamine methyltransferase activity"/>
    <property type="evidence" value="ECO:0007669"/>
    <property type="project" value="UniProtKB-EC"/>
</dbReference>
<dbReference type="PANTHER" id="PTHR18895">
    <property type="entry name" value="HEMK METHYLTRANSFERASE"/>
    <property type="match status" value="1"/>
</dbReference>
<dbReference type="CDD" id="cd02440">
    <property type="entry name" value="AdoMet_MTases"/>
    <property type="match status" value="1"/>
</dbReference>
<gene>
    <name evidence="2" type="primary">prmC_59</name>
    <name evidence="2" type="ORF">SDC9_201707</name>
</gene>
<dbReference type="Pfam" id="PF05175">
    <property type="entry name" value="MTS"/>
    <property type="match status" value="1"/>
</dbReference>
<evidence type="ECO:0000313" key="2">
    <source>
        <dbReference type="EMBL" id="MPN54038.1"/>
    </source>
</evidence>
<dbReference type="SUPFAM" id="SSF53335">
    <property type="entry name" value="S-adenosyl-L-methionine-dependent methyltransferases"/>
    <property type="match status" value="1"/>
</dbReference>
<dbReference type="EMBL" id="VSSQ01121854">
    <property type="protein sequence ID" value="MPN54038.1"/>
    <property type="molecule type" value="Genomic_DNA"/>
</dbReference>
<reference evidence="2" key="1">
    <citation type="submission" date="2019-08" db="EMBL/GenBank/DDBJ databases">
        <authorList>
            <person name="Kucharzyk K."/>
            <person name="Murdoch R.W."/>
            <person name="Higgins S."/>
            <person name="Loffler F."/>
        </authorList>
    </citation>
    <scope>NUCLEOTIDE SEQUENCE</scope>
</reference>
<dbReference type="InterPro" id="IPR029063">
    <property type="entry name" value="SAM-dependent_MTases_sf"/>
</dbReference>
<feature type="domain" description="Methyltransferase small" evidence="1">
    <location>
        <begin position="2"/>
        <end position="82"/>
    </location>
</feature>
<dbReference type="EC" id="2.1.1.297" evidence="2"/>
<dbReference type="PANTHER" id="PTHR18895:SF74">
    <property type="entry name" value="MTRF1L RELEASE FACTOR GLUTAMINE METHYLTRANSFERASE"/>
    <property type="match status" value="1"/>
</dbReference>
<dbReference type="PROSITE" id="PS00092">
    <property type="entry name" value="N6_MTASE"/>
    <property type="match status" value="1"/>
</dbReference>
<dbReference type="InterPro" id="IPR007848">
    <property type="entry name" value="Small_mtfrase_dom"/>
</dbReference>